<name>A0ABU3CJ29_9FLAO</name>
<reference evidence="1 2" key="1">
    <citation type="submission" date="2023-09" db="EMBL/GenBank/DDBJ databases">
        <authorList>
            <person name="Rey-Velasco X."/>
        </authorList>
    </citation>
    <scope>NUCLEOTIDE SEQUENCE [LARGE SCALE GENOMIC DNA]</scope>
    <source>
        <strain evidence="1 2">F260</strain>
    </source>
</reference>
<evidence type="ECO:0000313" key="2">
    <source>
        <dbReference type="Proteomes" id="UP001245285"/>
    </source>
</evidence>
<dbReference type="RefSeq" id="WP_311494142.1">
    <property type="nucleotide sequence ID" value="NZ_JAVRHO010000005.1"/>
</dbReference>
<sequence length="54" mass="6245">MSKGVKSEKWKVHAGQREVRKIAIFDLEFLPRLLKEVKELRGEKAKINNGARVI</sequence>
<organism evidence="1 2">
    <name type="scientific">Autumnicola lenta</name>
    <dbReference type="NCBI Taxonomy" id="3075593"/>
    <lineage>
        <taxon>Bacteria</taxon>
        <taxon>Pseudomonadati</taxon>
        <taxon>Bacteroidota</taxon>
        <taxon>Flavobacteriia</taxon>
        <taxon>Flavobacteriales</taxon>
        <taxon>Flavobacteriaceae</taxon>
        <taxon>Autumnicola</taxon>
    </lineage>
</organism>
<accession>A0ABU3CJ29</accession>
<proteinExistence type="predicted"/>
<comment type="caution">
    <text evidence="1">The sequence shown here is derived from an EMBL/GenBank/DDBJ whole genome shotgun (WGS) entry which is preliminary data.</text>
</comment>
<protein>
    <submittedName>
        <fullName evidence="1">Uncharacterized protein</fullName>
    </submittedName>
</protein>
<evidence type="ECO:0000313" key="1">
    <source>
        <dbReference type="EMBL" id="MDT0645955.1"/>
    </source>
</evidence>
<dbReference type="EMBL" id="JAVRHO010000005">
    <property type="protein sequence ID" value="MDT0645955.1"/>
    <property type="molecule type" value="Genomic_DNA"/>
</dbReference>
<gene>
    <name evidence="1" type="ORF">RM545_04575</name>
</gene>
<dbReference type="Proteomes" id="UP001245285">
    <property type="component" value="Unassembled WGS sequence"/>
</dbReference>
<keyword evidence="2" id="KW-1185">Reference proteome</keyword>